<keyword evidence="4" id="KW-1185">Reference proteome</keyword>
<feature type="compositionally biased region" description="Basic and acidic residues" evidence="1">
    <location>
        <begin position="195"/>
        <end position="225"/>
    </location>
</feature>
<dbReference type="PANTHER" id="PTHR13507">
    <property type="entry name" value="PRKR-INTERACTING PROTEIN 1"/>
    <property type="match status" value="1"/>
</dbReference>
<evidence type="ECO:0000313" key="4">
    <source>
        <dbReference type="Proteomes" id="UP000030765"/>
    </source>
</evidence>
<feature type="compositionally biased region" description="Basic residues" evidence="1">
    <location>
        <begin position="123"/>
        <end position="145"/>
    </location>
</feature>
<dbReference type="STRING" id="74873.A0A084WIS3"/>
<accession>A0A084WIS3</accession>
<dbReference type="OMA" id="EINGPEP"/>
<feature type="region of interest" description="Disordered" evidence="1">
    <location>
        <begin position="91"/>
        <end position="225"/>
    </location>
</feature>
<organism evidence="2">
    <name type="scientific">Anopheles sinensis</name>
    <name type="common">Mosquito</name>
    <dbReference type="NCBI Taxonomy" id="74873"/>
    <lineage>
        <taxon>Eukaryota</taxon>
        <taxon>Metazoa</taxon>
        <taxon>Ecdysozoa</taxon>
        <taxon>Arthropoda</taxon>
        <taxon>Hexapoda</taxon>
        <taxon>Insecta</taxon>
        <taxon>Pterygota</taxon>
        <taxon>Neoptera</taxon>
        <taxon>Endopterygota</taxon>
        <taxon>Diptera</taxon>
        <taxon>Nematocera</taxon>
        <taxon>Culicoidea</taxon>
        <taxon>Culicidae</taxon>
        <taxon>Anophelinae</taxon>
        <taxon>Anopheles</taxon>
    </lineage>
</organism>
<dbReference type="EnsemblMetazoa" id="ASIC018173-RA">
    <property type="protein sequence ID" value="ASIC018173-PA"/>
    <property type="gene ID" value="ASIC018173"/>
</dbReference>
<dbReference type="EMBL" id="ATLV01023945">
    <property type="status" value="NOT_ANNOTATED_CDS"/>
    <property type="molecule type" value="Genomic_DNA"/>
</dbReference>
<dbReference type="InterPro" id="IPR009548">
    <property type="entry name" value="Prkrip1"/>
</dbReference>
<reference evidence="3" key="2">
    <citation type="submission" date="2020-05" db="UniProtKB">
        <authorList>
            <consortium name="EnsemblMetazoa"/>
        </authorList>
    </citation>
    <scope>IDENTIFICATION</scope>
</reference>
<gene>
    <name evidence="2" type="ORF">ZHAS_00018173</name>
</gene>
<dbReference type="GO" id="GO:0005730">
    <property type="term" value="C:nucleolus"/>
    <property type="evidence" value="ECO:0007669"/>
    <property type="project" value="TreeGrafter"/>
</dbReference>
<evidence type="ECO:0000313" key="2">
    <source>
        <dbReference type="EMBL" id="KFB50117.1"/>
    </source>
</evidence>
<dbReference type="EMBL" id="KE525347">
    <property type="protein sequence ID" value="KFB50117.1"/>
    <property type="molecule type" value="Genomic_DNA"/>
</dbReference>
<feature type="compositionally biased region" description="Basic and acidic residues" evidence="1">
    <location>
        <begin position="163"/>
        <end position="188"/>
    </location>
</feature>
<feature type="compositionally biased region" description="Basic and acidic residues" evidence="1">
    <location>
        <begin position="91"/>
        <end position="122"/>
    </location>
</feature>
<name>A0A084WIS3_ANOSI</name>
<evidence type="ECO:0000313" key="3">
    <source>
        <dbReference type="EnsemblMetazoa" id="ASIC018173-PA"/>
    </source>
</evidence>
<dbReference type="OrthoDB" id="10067079at2759"/>
<dbReference type="GO" id="GO:0004860">
    <property type="term" value="F:protein kinase inhibitor activity"/>
    <property type="evidence" value="ECO:0007669"/>
    <property type="project" value="TreeGrafter"/>
</dbReference>
<proteinExistence type="predicted"/>
<dbReference type="GO" id="GO:0003725">
    <property type="term" value="F:double-stranded RNA binding"/>
    <property type="evidence" value="ECO:0007669"/>
    <property type="project" value="InterPro"/>
</dbReference>
<evidence type="ECO:0000256" key="1">
    <source>
        <dbReference type="SAM" id="MobiDB-lite"/>
    </source>
</evidence>
<dbReference type="VEuPathDB" id="VectorBase:ASIC018173"/>
<dbReference type="Proteomes" id="UP000030765">
    <property type="component" value="Unassembled WGS sequence"/>
</dbReference>
<dbReference type="Pfam" id="PF06658">
    <property type="entry name" value="DUF1168"/>
    <property type="match status" value="1"/>
</dbReference>
<dbReference type="GO" id="GO:0019901">
    <property type="term" value="F:protein kinase binding"/>
    <property type="evidence" value="ECO:0007669"/>
    <property type="project" value="TreeGrafter"/>
</dbReference>
<reference evidence="2 4" key="1">
    <citation type="journal article" date="2014" name="BMC Genomics">
        <title>Genome sequence of Anopheles sinensis provides insight into genetics basis of mosquito competence for malaria parasites.</title>
        <authorList>
            <person name="Zhou D."/>
            <person name="Zhang D."/>
            <person name="Ding G."/>
            <person name="Shi L."/>
            <person name="Hou Q."/>
            <person name="Ye Y."/>
            <person name="Xu Y."/>
            <person name="Zhou H."/>
            <person name="Xiong C."/>
            <person name="Li S."/>
            <person name="Yu J."/>
            <person name="Hong S."/>
            <person name="Yu X."/>
            <person name="Zou P."/>
            <person name="Chen C."/>
            <person name="Chang X."/>
            <person name="Wang W."/>
            <person name="Lv Y."/>
            <person name="Sun Y."/>
            <person name="Ma L."/>
            <person name="Shen B."/>
            <person name="Zhu C."/>
        </authorList>
    </citation>
    <scope>NUCLEOTIDE SEQUENCE [LARGE SCALE GENOMIC DNA]</scope>
</reference>
<dbReference type="VEuPathDB" id="VectorBase:ASIS012804"/>
<dbReference type="AlphaFoldDB" id="A0A084WIS3"/>
<sequence>MEIRNEVKPSGKEVEKKKFVVRNAADIQRAKLEKLMKNPDKPVIIPAPAKNRDFSNAIPSFVRNVMGSSAGAGSGEFHVYRHLRRKEYARQKQIQEKSRAEQLDDAFQEKLEKNRQMAEERTAKKRAKRLKKKAKQKANGNKKPKLTQSEEPSSSSESDDAEDGTKDDNESGDTETRQESVEQEKETKQNSGDDEPSHQDPEPRAETPEESMKDDVNQSEEKRAL</sequence>
<protein>
    <submittedName>
        <fullName evidence="2">AGAP011850-PA-like protein</fullName>
    </submittedName>
</protein>
<dbReference type="PANTHER" id="PTHR13507:SF0">
    <property type="entry name" value="PRKR-INTERACTING PROTEIN 1"/>
    <property type="match status" value="1"/>
</dbReference>